<dbReference type="Gene3D" id="1.25.40.10">
    <property type="entry name" value="Tetratricopeptide repeat domain"/>
    <property type="match status" value="2"/>
</dbReference>
<evidence type="ECO:0000313" key="1">
    <source>
        <dbReference type="EMBL" id="MBC5862540.1"/>
    </source>
</evidence>
<name>A0ABR7JDY3_9FLAO</name>
<gene>
    <name evidence="1" type="ORF">H8R26_03830</name>
</gene>
<dbReference type="SUPFAM" id="SSF48452">
    <property type="entry name" value="TPR-like"/>
    <property type="match status" value="2"/>
</dbReference>
<sequence>MANFFEKKDRHIIPNWRSFENTSKLGELNGSKNIKLDSSFKPDISDLIDSWNDSNCIGIAGDILGVALVCNQENNQTVKDVSEFVLQNKSLASKAIIDVATKILTHKKEEIELNLDITNPTTFNDKSNLFEIYSKINNLKKKLIKTPYNPINWIELARYYSILGQDLKAERAIKNALYLAPENRFILRSVARFYVHIGDFEIAHDIIRKSNLTKFDPWLLATEISIASLRDRNSVFTKSGIQIIESNNFHPFNITELASSIASVELKNDKINKSRKLFEKSLIHPNDNSLAQAEWASQEERNLIKLNINEFQLVNSFEAFARENSEHQKWQDSIDFSKKWFFDQPFSKMAVLFGNEIASRKLKDFSQASEIAKLGLLSHPNDAHLLNNIIYSLCLQNKLDEADKYLKDVRKEDLNSNSYSSICLTATKGLLYFRRGYHDLGRKYYFESMEMSKAENNSYLSSLAFINYVREEILVENKEMSKAMPDLDKIIKANLKNEDIQNDAKEVIQLYKNKFA</sequence>
<accession>A0ABR7JDY3</accession>
<dbReference type="EMBL" id="JACRUM010000001">
    <property type="protein sequence ID" value="MBC5862540.1"/>
    <property type="molecule type" value="Genomic_DNA"/>
</dbReference>
<organism evidence="1 2">
    <name type="scientific">Flavobacterium turcicum</name>
    <dbReference type="NCBI Taxonomy" id="2764718"/>
    <lineage>
        <taxon>Bacteria</taxon>
        <taxon>Pseudomonadati</taxon>
        <taxon>Bacteroidota</taxon>
        <taxon>Flavobacteriia</taxon>
        <taxon>Flavobacteriales</taxon>
        <taxon>Flavobacteriaceae</taxon>
        <taxon>Flavobacterium</taxon>
    </lineage>
</organism>
<proteinExistence type="predicted"/>
<dbReference type="RefSeq" id="WP_166133426.1">
    <property type="nucleotide sequence ID" value="NZ_JAAOBY010000001.1"/>
</dbReference>
<reference evidence="1 2" key="1">
    <citation type="submission" date="2020-08" db="EMBL/GenBank/DDBJ databases">
        <title>Description of novel Flavobacterium F-400 isolate.</title>
        <authorList>
            <person name="Saticioglu I."/>
            <person name="Duman M."/>
            <person name="Altun S."/>
        </authorList>
    </citation>
    <scope>NUCLEOTIDE SEQUENCE [LARGE SCALE GENOMIC DNA]</scope>
    <source>
        <strain evidence="1 2">F-400</strain>
    </source>
</reference>
<dbReference type="Proteomes" id="UP000621670">
    <property type="component" value="Unassembled WGS sequence"/>
</dbReference>
<comment type="caution">
    <text evidence="1">The sequence shown here is derived from an EMBL/GenBank/DDBJ whole genome shotgun (WGS) entry which is preliminary data.</text>
</comment>
<evidence type="ECO:0000313" key="2">
    <source>
        <dbReference type="Proteomes" id="UP000621670"/>
    </source>
</evidence>
<protein>
    <recommendedName>
        <fullName evidence="3">Tetratricopeptide repeat-containing protein</fullName>
    </recommendedName>
</protein>
<dbReference type="InterPro" id="IPR011990">
    <property type="entry name" value="TPR-like_helical_dom_sf"/>
</dbReference>
<evidence type="ECO:0008006" key="3">
    <source>
        <dbReference type="Google" id="ProtNLM"/>
    </source>
</evidence>
<keyword evidence="2" id="KW-1185">Reference proteome</keyword>